<dbReference type="EMBL" id="MOMC01000052">
    <property type="protein sequence ID" value="ONH26257.1"/>
    <property type="molecule type" value="Genomic_DNA"/>
</dbReference>
<evidence type="ECO:0000256" key="6">
    <source>
        <dbReference type="SAM" id="Phobius"/>
    </source>
</evidence>
<comment type="subcellular location">
    <subcellularLocation>
        <location evidence="1">Cell membrane</location>
        <topology evidence="1">Multi-pass membrane protein</topology>
    </subcellularLocation>
</comment>
<evidence type="ECO:0000313" key="8">
    <source>
        <dbReference type="EMBL" id="ONH26257.1"/>
    </source>
</evidence>
<gene>
    <name evidence="8" type="ORF">BL253_25030</name>
</gene>
<keyword evidence="5 6" id="KW-0472">Membrane</keyword>
<accession>A0A1V2I5F8</accession>
<keyword evidence="2" id="KW-1003">Cell membrane</keyword>
<dbReference type="PANTHER" id="PTHR40077">
    <property type="entry name" value="MEMBRANE PROTEIN-RELATED"/>
    <property type="match status" value="1"/>
</dbReference>
<proteinExistence type="predicted"/>
<keyword evidence="9" id="KW-1185">Reference proteome</keyword>
<evidence type="ECO:0000313" key="9">
    <source>
        <dbReference type="Proteomes" id="UP000188929"/>
    </source>
</evidence>
<dbReference type="InterPro" id="IPR023845">
    <property type="entry name" value="DUF3817_TM"/>
</dbReference>
<evidence type="ECO:0000256" key="2">
    <source>
        <dbReference type="ARBA" id="ARBA00022475"/>
    </source>
</evidence>
<dbReference type="STRING" id="1834516.BL253_25030"/>
<keyword evidence="3 6" id="KW-0812">Transmembrane</keyword>
<comment type="caution">
    <text evidence="8">The sequence shown here is derived from an EMBL/GenBank/DDBJ whole genome shotgun (WGS) entry which is preliminary data.</text>
</comment>
<protein>
    <recommendedName>
        <fullName evidence="7">DUF3817 domain-containing protein</fullName>
    </recommendedName>
</protein>
<evidence type="ECO:0000259" key="7">
    <source>
        <dbReference type="Pfam" id="PF12823"/>
    </source>
</evidence>
<feature type="transmembrane region" description="Helical" evidence="6">
    <location>
        <begin position="38"/>
        <end position="56"/>
    </location>
</feature>
<dbReference type="PANTHER" id="PTHR40077:SF2">
    <property type="entry name" value="MEMBRANE PROTEIN"/>
    <property type="match status" value="1"/>
</dbReference>
<keyword evidence="4 6" id="KW-1133">Transmembrane helix</keyword>
<reference evidence="9" key="1">
    <citation type="submission" date="2016-10" db="EMBL/GenBank/DDBJ databases">
        <title>Frankia sp. NRRL B-16386 Genome sequencing.</title>
        <authorList>
            <person name="Ghodhbane-Gtari F."/>
            <person name="Swanson E."/>
            <person name="Gueddou A."/>
            <person name="Hezbri K."/>
            <person name="Ktari K."/>
            <person name="Nouioui I."/>
            <person name="Morris K."/>
            <person name="Simpson S."/>
            <person name="Abebe-Akele F."/>
            <person name="Thomas K."/>
            <person name="Gtari M."/>
            <person name="Tisa L.S."/>
        </authorList>
    </citation>
    <scope>NUCLEOTIDE SEQUENCE [LARGE SCALE GENOMIC DNA]</scope>
    <source>
        <strain evidence="9">NRRL B-16386</strain>
    </source>
</reference>
<sequence length="109" mass="11788">MAKALTRYRALAYIVGVVLVTLVLVAVPLKYAADTPQLVQTIGPLHGVLYIVYLLATFDLATKTRLPFRRAVLVMLAGTIPFVSFVAERSVTREVRSRLAASGDADAQG</sequence>
<feature type="domain" description="DUF3817" evidence="7">
    <location>
        <begin position="5"/>
        <end position="93"/>
    </location>
</feature>
<feature type="transmembrane region" description="Helical" evidence="6">
    <location>
        <begin position="12"/>
        <end position="32"/>
    </location>
</feature>
<evidence type="ECO:0000256" key="5">
    <source>
        <dbReference type="ARBA" id="ARBA00023136"/>
    </source>
</evidence>
<dbReference type="Pfam" id="PF12823">
    <property type="entry name" value="DUF3817"/>
    <property type="match status" value="1"/>
</dbReference>
<dbReference type="NCBIfam" id="TIGR03954">
    <property type="entry name" value="integ_memb_HG"/>
    <property type="match status" value="1"/>
</dbReference>
<name>A0A1V2I5F8_9ACTN</name>
<organism evidence="8 9">
    <name type="scientific">Pseudofrankia asymbiotica</name>
    <dbReference type="NCBI Taxonomy" id="1834516"/>
    <lineage>
        <taxon>Bacteria</taxon>
        <taxon>Bacillati</taxon>
        <taxon>Actinomycetota</taxon>
        <taxon>Actinomycetes</taxon>
        <taxon>Frankiales</taxon>
        <taxon>Frankiaceae</taxon>
        <taxon>Pseudofrankia</taxon>
    </lineage>
</organism>
<evidence type="ECO:0000256" key="3">
    <source>
        <dbReference type="ARBA" id="ARBA00022692"/>
    </source>
</evidence>
<dbReference type="GO" id="GO:0005886">
    <property type="term" value="C:plasma membrane"/>
    <property type="evidence" value="ECO:0007669"/>
    <property type="project" value="UniProtKB-SubCell"/>
</dbReference>
<dbReference type="Proteomes" id="UP000188929">
    <property type="component" value="Unassembled WGS sequence"/>
</dbReference>
<dbReference type="AlphaFoldDB" id="A0A1V2I5F8"/>
<evidence type="ECO:0000256" key="1">
    <source>
        <dbReference type="ARBA" id="ARBA00004651"/>
    </source>
</evidence>
<evidence type="ECO:0000256" key="4">
    <source>
        <dbReference type="ARBA" id="ARBA00022989"/>
    </source>
</evidence>